<dbReference type="EMBL" id="CAJVPS010001107">
    <property type="protein sequence ID" value="CAG8524596.1"/>
    <property type="molecule type" value="Genomic_DNA"/>
</dbReference>
<keyword evidence="2" id="KW-1185">Reference proteome</keyword>
<dbReference type="OrthoDB" id="2423203at2759"/>
<dbReference type="Proteomes" id="UP000789508">
    <property type="component" value="Unassembled WGS sequence"/>
</dbReference>
<dbReference type="AlphaFoldDB" id="A0A9N9FC53"/>
<name>A0A9N9FC53_9GLOM</name>
<evidence type="ECO:0000313" key="2">
    <source>
        <dbReference type="Proteomes" id="UP000789508"/>
    </source>
</evidence>
<evidence type="ECO:0000313" key="1">
    <source>
        <dbReference type="EMBL" id="CAG8524596.1"/>
    </source>
</evidence>
<dbReference type="Gene3D" id="3.30.200.20">
    <property type="entry name" value="Phosphorylase Kinase, domain 1"/>
    <property type="match status" value="1"/>
</dbReference>
<sequence>MGKKLEKQLSKQMRTNFAWCHSYNITWFKELLPWTSKNKKIDEIIKEAQLESFFEWVEYEEFDKIELIAEGGFGSVSKAIWNSGYVISFNKTQRKLVRAGPSLVALKMLFNSNNANCNTIQEVSEY</sequence>
<proteinExistence type="predicted"/>
<organism evidence="1 2">
    <name type="scientific">Ambispora leptoticha</name>
    <dbReference type="NCBI Taxonomy" id="144679"/>
    <lineage>
        <taxon>Eukaryota</taxon>
        <taxon>Fungi</taxon>
        <taxon>Fungi incertae sedis</taxon>
        <taxon>Mucoromycota</taxon>
        <taxon>Glomeromycotina</taxon>
        <taxon>Glomeromycetes</taxon>
        <taxon>Archaeosporales</taxon>
        <taxon>Ambisporaceae</taxon>
        <taxon>Ambispora</taxon>
    </lineage>
</organism>
<accession>A0A9N9FC53</accession>
<gene>
    <name evidence="1" type="ORF">ALEPTO_LOCUS4642</name>
</gene>
<comment type="caution">
    <text evidence="1">The sequence shown here is derived from an EMBL/GenBank/DDBJ whole genome shotgun (WGS) entry which is preliminary data.</text>
</comment>
<protein>
    <submittedName>
        <fullName evidence="1">3577_t:CDS:1</fullName>
    </submittedName>
</protein>
<reference evidence="1" key="1">
    <citation type="submission" date="2021-06" db="EMBL/GenBank/DDBJ databases">
        <authorList>
            <person name="Kallberg Y."/>
            <person name="Tangrot J."/>
            <person name="Rosling A."/>
        </authorList>
    </citation>
    <scope>NUCLEOTIDE SEQUENCE</scope>
    <source>
        <strain evidence="1">FL130A</strain>
    </source>
</reference>